<dbReference type="SUPFAM" id="SSF48179">
    <property type="entry name" value="6-phosphogluconate dehydrogenase C-terminal domain-like"/>
    <property type="match status" value="1"/>
</dbReference>
<name>A0AAE0WIF9_9PEZI</name>
<dbReference type="InterPro" id="IPR006180">
    <property type="entry name" value="3-OHacyl-CoA_DH_CS"/>
</dbReference>
<dbReference type="InterPro" id="IPR036291">
    <property type="entry name" value="NAD(P)-bd_dom_sf"/>
</dbReference>
<dbReference type="PROSITE" id="PS00067">
    <property type="entry name" value="3HCDH"/>
    <property type="match status" value="1"/>
</dbReference>
<proteinExistence type="inferred from homology"/>
<comment type="similarity">
    <text evidence="1">Belongs to the 3-hydroxyacyl-CoA dehydrogenase family.</text>
</comment>
<dbReference type="Gene3D" id="1.10.1040.10">
    <property type="entry name" value="N-(1-d-carboxylethyl)-l-norvaline Dehydrogenase, domain 2"/>
    <property type="match status" value="1"/>
</dbReference>
<protein>
    <recommendedName>
        <fullName evidence="7">3-hydroxyacyl-CoA dehydrogenase</fullName>
    </recommendedName>
</protein>
<comment type="caution">
    <text evidence="5">The sequence shown here is derived from an EMBL/GenBank/DDBJ whole genome shotgun (WGS) entry which is preliminary data.</text>
</comment>
<dbReference type="GO" id="GO:0070403">
    <property type="term" value="F:NAD+ binding"/>
    <property type="evidence" value="ECO:0007669"/>
    <property type="project" value="InterPro"/>
</dbReference>
<keyword evidence="6" id="KW-1185">Reference proteome</keyword>
<evidence type="ECO:0000256" key="2">
    <source>
        <dbReference type="ARBA" id="ARBA00023002"/>
    </source>
</evidence>
<dbReference type="AlphaFoldDB" id="A0AAE0WIF9"/>
<evidence type="ECO:0000313" key="6">
    <source>
        <dbReference type="Proteomes" id="UP001274830"/>
    </source>
</evidence>
<keyword evidence="2" id="KW-0560">Oxidoreductase</keyword>
<dbReference type="SUPFAM" id="SSF51735">
    <property type="entry name" value="NAD(P)-binding Rossmann-fold domains"/>
    <property type="match status" value="1"/>
</dbReference>
<dbReference type="Proteomes" id="UP001274830">
    <property type="component" value="Unassembled WGS sequence"/>
</dbReference>
<dbReference type="PANTHER" id="PTHR48075">
    <property type="entry name" value="3-HYDROXYACYL-COA DEHYDROGENASE FAMILY PROTEIN"/>
    <property type="match status" value="1"/>
</dbReference>
<dbReference type="GO" id="GO:0050104">
    <property type="term" value="F:L-gulonate 3-dehydrogenase activity"/>
    <property type="evidence" value="ECO:0007669"/>
    <property type="project" value="TreeGrafter"/>
</dbReference>
<dbReference type="Pfam" id="PF02737">
    <property type="entry name" value="3HCDH_N"/>
    <property type="match status" value="1"/>
</dbReference>
<dbReference type="InterPro" id="IPR006108">
    <property type="entry name" value="3HC_DH_C"/>
</dbReference>
<organism evidence="5 6">
    <name type="scientific">Recurvomyces mirabilis</name>
    <dbReference type="NCBI Taxonomy" id="574656"/>
    <lineage>
        <taxon>Eukaryota</taxon>
        <taxon>Fungi</taxon>
        <taxon>Dikarya</taxon>
        <taxon>Ascomycota</taxon>
        <taxon>Pezizomycotina</taxon>
        <taxon>Dothideomycetes</taxon>
        <taxon>Dothideomycetidae</taxon>
        <taxon>Mycosphaerellales</taxon>
        <taxon>Teratosphaeriaceae</taxon>
        <taxon>Recurvomyces</taxon>
    </lineage>
</organism>
<evidence type="ECO:0008006" key="7">
    <source>
        <dbReference type="Google" id="ProtNLM"/>
    </source>
</evidence>
<dbReference type="GO" id="GO:0006631">
    <property type="term" value="P:fatty acid metabolic process"/>
    <property type="evidence" value="ECO:0007669"/>
    <property type="project" value="InterPro"/>
</dbReference>
<dbReference type="Gene3D" id="3.40.50.720">
    <property type="entry name" value="NAD(P)-binding Rossmann-like Domain"/>
    <property type="match status" value="1"/>
</dbReference>
<accession>A0AAE0WIF9</accession>
<evidence type="ECO:0000256" key="1">
    <source>
        <dbReference type="ARBA" id="ARBA00009463"/>
    </source>
</evidence>
<dbReference type="InterPro" id="IPR006176">
    <property type="entry name" value="3-OHacyl-CoA_DH_NAD-bd"/>
</dbReference>
<sequence length="337" mass="36655">MVDTDIVLFPDDPDYPTHPCHNHDLREAIMSGKQIKIAIIGSGTIGLSFAALHLLKNDAADVAVFDTRPDLDEYVKRHLPGYLNVEDSGRYMNRLTIAKTLAEAVENAYAVQEQGPEKLDFKVSVWPGIEQHALRDALFWSSTSGIPASEQCKNMQDKSRLIVVHPFNPPHIMPVLELVPSPATSNDVIDRTLSYWRGLGCSPVVVKKECTGFVVNRLAFALFREACSLVSSGVVSVEDLDEIVTTSMGPRWAVAGPFKAYHAGGGEDGLSGFMSKIGGTVQGCWDASADDVGKHGIVVGGEWQEAICQQAEEAYGLVDTKERDETTKKVLEAVGRG</sequence>
<evidence type="ECO:0000259" key="3">
    <source>
        <dbReference type="Pfam" id="PF00725"/>
    </source>
</evidence>
<gene>
    <name evidence="5" type="ORF">LTR78_009450</name>
</gene>
<evidence type="ECO:0000313" key="5">
    <source>
        <dbReference type="EMBL" id="KAK3670615.1"/>
    </source>
</evidence>
<evidence type="ECO:0000259" key="4">
    <source>
        <dbReference type="Pfam" id="PF02737"/>
    </source>
</evidence>
<feature type="domain" description="3-hydroxyacyl-CoA dehydrogenase C-terminal" evidence="3">
    <location>
        <begin position="212"/>
        <end position="278"/>
    </location>
</feature>
<dbReference type="PANTHER" id="PTHR48075:SF1">
    <property type="entry name" value="LAMBDA-CRYSTALLIN HOMOLOG"/>
    <property type="match status" value="1"/>
</dbReference>
<dbReference type="InterPro" id="IPR008927">
    <property type="entry name" value="6-PGluconate_DH-like_C_sf"/>
</dbReference>
<reference evidence="5" key="1">
    <citation type="submission" date="2023-07" db="EMBL/GenBank/DDBJ databases">
        <title>Black Yeasts Isolated from many extreme environments.</title>
        <authorList>
            <person name="Coleine C."/>
            <person name="Stajich J.E."/>
            <person name="Selbmann L."/>
        </authorList>
    </citation>
    <scope>NUCLEOTIDE SEQUENCE</scope>
    <source>
        <strain evidence="5">CCFEE 5485</strain>
    </source>
</reference>
<dbReference type="Pfam" id="PF00725">
    <property type="entry name" value="3HCDH"/>
    <property type="match status" value="1"/>
</dbReference>
<feature type="domain" description="3-hydroxyacyl-CoA dehydrogenase NAD binding" evidence="4">
    <location>
        <begin position="36"/>
        <end position="209"/>
    </location>
</feature>
<dbReference type="EMBL" id="JAUTXT010000053">
    <property type="protein sequence ID" value="KAK3670615.1"/>
    <property type="molecule type" value="Genomic_DNA"/>
</dbReference>
<dbReference type="InterPro" id="IPR013328">
    <property type="entry name" value="6PGD_dom2"/>
</dbReference>